<proteinExistence type="predicted"/>
<keyword evidence="3" id="KW-1185">Reference proteome</keyword>
<name>A0A1K1RSA3_9PSEU</name>
<dbReference type="AlphaFoldDB" id="A0A1K1RSA3"/>
<evidence type="ECO:0000313" key="3">
    <source>
        <dbReference type="Proteomes" id="UP000182740"/>
    </source>
</evidence>
<sequence>MNTDKQPLPRRRPGAAFDDELAAEAEFGWFPGTTVTFADVATSRDGRVTTPLPRDYAPADGKQLARIAAALEALPPCRSGCPGHHPPSEACAYHGEQPPAIRTTP</sequence>
<dbReference type="Proteomes" id="UP000182740">
    <property type="component" value="Unassembled WGS sequence"/>
</dbReference>
<accession>A0A1K1RSA3</accession>
<reference evidence="3" key="1">
    <citation type="submission" date="2016-11" db="EMBL/GenBank/DDBJ databases">
        <authorList>
            <person name="Varghese N."/>
            <person name="Submissions S."/>
        </authorList>
    </citation>
    <scope>NUCLEOTIDE SEQUENCE [LARGE SCALE GENOMIC DNA]</scope>
    <source>
        <strain evidence="3">DSM 44671</strain>
    </source>
</reference>
<evidence type="ECO:0000313" key="2">
    <source>
        <dbReference type="EMBL" id="SFW74652.1"/>
    </source>
</evidence>
<protein>
    <submittedName>
        <fullName evidence="2">Uncharacterized protein</fullName>
    </submittedName>
</protein>
<dbReference type="STRING" id="546364.SAMN04489730_3808"/>
<gene>
    <name evidence="2" type="ORF">SAMN04489730_3808</name>
</gene>
<organism evidence="2 3">
    <name type="scientific">Amycolatopsis australiensis</name>
    <dbReference type="NCBI Taxonomy" id="546364"/>
    <lineage>
        <taxon>Bacteria</taxon>
        <taxon>Bacillati</taxon>
        <taxon>Actinomycetota</taxon>
        <taxon>Actinomycetes</taxon>
        <taxon>Pseudonocardiales</taxon>
        <taxon>Pseudonocardiaceae</taxon>
        <taxon>Amycolatopsis</taxon>
    </lineage>
</organism>
<dbReference type="EMBL" id="FPJG01000006">
    <property type="protein sequence ID" value="SFW74652.1"/>
    <property type="molecule type" value="Genomic_DNA"/>
</dbReference>
<evidence type="ECO:0000256" key="1">
    <source>
        <dbReference type="SAM" id="MobiDB-lite"/>
    </source>
</evidence>
<feature type="region of interest" description="Disordered" evidence="1">
    <location>
        <begin position="83"/>
        <end position="105"/>
    </location>
</feature>